<feature type="transmembrane region" description="Helical" evidence="2">
    <location>
        <begin position="35"/>
        <end position="56"/>
    </location>
</feature>
<evidence type="ECO:0000313" key="5">
    <source>
        <dbReference type="Proteomes" id="UP000604475"/>
    </source>
</evidence>
<dbReference type="InterPro" id="IPR036691">
    <property type="entry name" value="Endo/exonu/phosph_ase_sf"/>
</dbReference>
<dbReference type="SUPFAM" id="SSF56219">
    <property type="entry name" value="DNase I-like"/>
    <property type="match status" value="1"/>
</dbReference>
<sequence>MDVDADLDEDEDLDAGPARPRWQPRRRSRPPAHGAARTVFAVLAWFVLTALALVALGRLVHLDDAIGWPYPALNALTPLLYLPVYAVLLVGFALRRNALMVAVVPLIGLHLFWTVPEVWPATGGRDAPAGAVPVRVLASNLLYHNADAGRLGAQIKADQPDVVVLVEASPLALGAVGRSGALAGYPHHVELPKPGAFGFAVYSRFPLSDWSVREVGGQPLSRVTVTLDGGRKVLLYPVHTISPTTAANVRAWRSQLKALTDEVRAAKLPVILAGDFNATRDHRPLRRLLDAGVRDAHDVAGAGWSPTWSTESLLPPVLRIDHVLASPAFVVTGYHRGDRIGSDHLPVIVDLALRTP</sequence>
<evidence type="ECO:0000256" key="1">
    <source>
        <dbReference type="SAM" id="MobiDB-lite"/>
    </source>
</evidence>
<gene>
    <name evidence="4" type="ORF">I7412_15630</name>
</gene>
<evidence type="ECO:0000259" key="3">
    <source>
        <dbReference type="Pfam" id="PF03372"/>
    </source>
</evidence>
<keyword evidence="2" id="KW-0472">Membrane</keyword>
<keyword evidence="5" id="KW-1185">Reference proteome</keyword>
<dbReference type="EMBL" id="JAEACQ010000191">
    <property type="protein sequence ID" value="MBL7628556.1"/>
    <property type="molecule type" value="Genomic_DNA"/>
</dbReference>
<dbReference type="InterPro" id="IPR005135">
    <property type="entry name" value="Endo/exonuclease/phosphatase"/>
</dbReference>
<keyword evidence="4" id="KW-0540">Nuclease</keyword>
<feature type="transmembrane region" description="Helical" evidence="2">
    <location>
        <begin position="97"/>
        <end position="115"/>
    </location>
</feature>
<keyword evidence="4" id="KW-0378">Hydrolase</keyword>
<name>A0A937RME1_9ACTN</name>
<comment type="caution">
    <text evidence="4">The sequence shown here is derived from an EMBL/GenBank/DDBJ whole genome shotgun (WGS) entry which is preliminary data.</text>
</comment>
<protein>
    <submittedName>
        <fullName evidence="4">Endonuclease/exonuclease/phosphatase family protein</fullName>
    </submittedName>
</protein>
<proteinExistence type="predicted"/>
<keyword evidence="4" id="KW-0255">Endonuclease</keyword>
<dbReference type="Pfam" id="PF03372">
    <property type="entry name" value="Exo_endo_phos"/>
    <property type="match status" value="1"/>
</dbReference>
<evidence type="ECO:0000313" key="4">
    <source>
        <dbReference type="EMBL" id="MBL7628556.1"/>
    </source>
</evidence>
<feature type="compositionally biased region" description="Acidic residues" evidence="1">
    <location>
        <begin position="1"/>
        <end position="14"/>
    </location>
</feature>
<dbReference type="GO" id="GO:0004519">
    <property type="term" value="F:endonuclease activity"/>
    <property type="evidence" value="ECO:0007669"/>
    <property type="project" value="UniProtKB-KW"/>
</dbReference>
<feature type="region of interest" description="Disordered" evidence="1">
    <location>
        <begin position="1"/>
        <end position="31"/>
    </location>
</feature>
<feature type="domain" description="Endonuclease/exonuclease/phosphatase" evidence="3">
    <location>
        <begin position="140"/>
        <end position="344"/>
    </location>
</feature>
<dbReference type="Proteomes" id="UP000604475">
    <property type="component" value="Unassembled WGS sequence"/>
</dbReference>
<dbReference type="AlphaFoldDB" id="A0A937RME1"/>
<feature type="transmembrane region" description="Helical" evidence="2">
    <location>
        <begin position="68"/>
        <end position="90"/>
    </location>
</feature>
<accession>A0A937RME1</accession>
<dbReference type="Gene3D" id="3.60.10.10">
    <property type="entry name" value="Endonuclease/exonuclease/phosphatase"/>
    <property type="match status" value="1"/>
</dbReference>
<keyword evidence="2" id="KW-0812">Transmembrane</keyword>
<keyword evidence="2" id="KW-1133">Transmembrane helix</keyword>
<evidence type="ECO:0000256" key="2">
    <source>
        <dbReference type="SAM" id="Phobius"/>
    </source>
</evidence>
<organism evidence="4 5">
    <name type="scientific">Frankia nepalensis</name>
    <dbReference type="NCBI Taxonomy" id="1836974"/>
    <lineage>
        <taxon>Bacteria</taxon>
        <taxon>Bacillati</taxon>
        <taxon>Actinomycetota</taxon>
        <taxon>Actinomycetes</taxon>
        <taxon>Frankiales</taxon>
        <taxon>Frankiaceae</taxon>
        <taxon>Frankia</taxon>
    </lineage>
</organism>
<reference evidence="4" key="1">
    <citation type="submission" date="2020-12" db="EMBL/GenBank/DDBJ databases">
        <title>Genomic characterization of non-nitrogen-fixing Frankia strains.</title>
        <authorList>
            <person name="Carlos-Shanley C."/>
            <person name="Guerra T."/>
            <person name="Hahn D."/>
        </authorList>
    </citation>
    <scope>NUCLEOTIDE SEQUENCE</scope>
    <source>
        <strain evidence="4">CN6</strain>
    </source>
</reference>